<dbReference type="AlphaFoldDB" id="U9UFY0"/>
<dbReference type="HOGENOM" id="CLU_1054270_0_0_1"/>
<gene>
    <name evidence="1" type="ORF">GLOINDRAFT_92952</name>
</gene>
<protein>
    <submittedName>
        <fullName evidence="1">Uncharacterized protein</fullName>
    </submittedName>
</protein>
<reference evidence="1" key="1">
    <citation type="submission" date="2013-07" db="EMBL/GenBank/DDBJ databases">
        <title>The genome of an arbuscular mycorrhizal fungus provides insights into the evolution of the oldest plant symbiosis.</title>
        <authorList>
            <consortium name="DOE Joint Genome Institute"/>
            <person name="Tisserant E."/>
            <person name="Malbreil M."/>
            <person name="Kuo A."/>
            <person name="Kohler A."/>
            <person name="Symeonidi A."/>
            <person name="Balestrini R."/>
            <person name="Charron P."/>
            <person name="Duensing N."/>
            <person name="Frei-dit-Frey N."/>
            <person name="Gianinazzi-Pearson V."/>
            <person name="Gilbert B."/>
            <person name="Handa Y."/>
            <person name="Hijri M."/>
            <person name="Kaul R."/>
            <person name="Kawaguchi M."/>
            <person name="Krajinski F."/>
            <person name="Lammers P."/>
            <person name="Lapierre D."/>
            <person name="Masclaux F.G."/>
            <person name="Murat C."/>
            <person name="Morin E."/>
            <person name="Ndikumana S."/>
            <person name="Pagni M."/>
            <person name="Petitpierre D."/>
            <person name="Requena N."/>
            <person name="Rosikiewicz P."/>
            <person name="Riley R."/>
            <person name="Saito K."/>
            <person name="San Clemente H."/>
            <person name="Shapiro H."/>
            <person name="van Tuinen D."/>
            <person name="Becard G."/>
            <person name="Bonfante P."/>
            <person name="Paszkowski U."/>
            <person name="Shachar-Hill Y."/>
            <person name="Young J.P."/>
            <person name="Sanders I.R."/>
            <person name="Henrissat B."/>
            <person name="Rensing S.A."/>
            <person name="Grigoriev I.V."/>
            <person name="Corradi N."/>
            <person name="Roux C."/>
            <person name="Martin F."/>
        </authorList>
    </citation>
    <scope>NUCLEOTIDE SEQUENCE</scope>
    <source>
        <strain evidence="1">DAOM 197198</strain>
    </source>
</reference>
<evidence type="ECO:0000313" key="1">
    <source>
        <dbReference type="EMBL" id="ESA19310.1"/>
    </source>
</evidence>
<name>U9UFY0_RHIID</name>
<organism evidence="1">
    <name type="scientific">Rhizophagus irregularis (strain DAOM 181602 / DAOM 197198 / MUCL 43194)</name>
    <name type="common">Arbuscular mycorrhizal fungus</name>
    <name type="synonym">Glomus intraradices</name>
    <dbReference type="NCBI Taxonomy" id="747089"/>
    <lineage>
        <taxon>Eukaryota</taxon>
        <taxon>Fungi</taxon>
        <taxon>Fungi incertae sedis</taxon>
        <taxon>Mucoromycota</taxon>
        <taxon>Glomeromycotina</taxon>
        <taxon>Glomeromycetes</taxon>
        <taxon>Glomerales</taxon>
        <taxon>Glomeraceae</taxon>
        <taxon>Rhizophagus</taxon>
    </lineage>
</organism>
<proteinExistence type="predicted"/>
<accession>U9UFY0</accession>
<dbReference type="EMBL" id="KI278356">
    <property type="protein sequence ID" value="ESA19310.1"/>
    <property type="molecule type" value="Genomic_DNA"/>
</dbReference>
<sequence>MNQTDSLMMPLFRRKDLIKISRINHHSILTTKLHRNSQVITESIRTIIIPKEENHRSWKTSIKVDSHSARVKSYHFPYKDCWKTDTIQTLIGTRLWIILKDKLGITRILSRMATSTAIRYCSVILQRSQQFESNRIFSRNTETSRFRCDLRTRPTDTLFYFKYFYSFEKNGKAQTCYRSSQSQPICYLSTLQNEEFRFNQVISVLPYTSGRITISIFYFQFLRETILFYMSTFWLNDKFSNLYEDSETDYKDGESKRDTGSSLP</sequence>